<feature type="non-terminal residue" evidence="1">
    <location>
        <position position="1"/>
    </location>
</feature>
<dbReference type="SMART" id="SM00567">
    <property type="entry name" value="EZ_HEAT"/>
    <property type="match status" value="8"/>
</dbReference>
<dbReference type="PANTHER" id="PTHR12697:SF5">
    <property type="entry name" value="DEOXYHYPUSINE HYDROXYLASE"/>
    <property type="match status" value="1"/>
</dbReference>
<dbReference type="Gene3D" id="1.25.10.10">
    <property type="entry name" value="Leucine-rich Repeat Variant"/>
    <property type="match status" value="3"/>
</dbReference>
<name>A0A0F8Z7M5_9ZZZZ</name>
<dbReference type="PANTHER" id="PTHR12697">
    <property type="entry name" value="PBS LYASE HEAT-LIKE PROTEIN"/>
    <property type="match status" value="1"/>
</dbReference>
<protein>
    <recommendedName>
        <fullName evidence="2">Clathrin/coatomer adaptor adaptin-like N-terminal domain-containing protein</fullName>
    </recommendedName>
</protein>
<dbReference type="Pfam" id="PF13646">
    <property type="entry name" value="HEAT_2"/>
    <property type="match status" value="3"/>
</dbReference>
<proteinExistence type="predicted"/>
<dbReference type="GO" id="GO:0016491">
    <property type="term" value="F:oxidoreductase activity"/>
    <property type="evidence" value="ECO:0007669"/>
    <property type="project" value="TreeGrafter"/>
</dbReference>
<dbReference type="AlphaFoldDB" id="A0A0F8Z7M5"/>
<dbReference type="InterPro" id="IPR016024">
    <property type="entry name" value="ARM-type_fold"/>
</dbReference>
<dbReference type="SUPFAM" id="SSF48371">
    <property type="entry name" value="ARM repeat"/>
    <property type="match status" value="1"/>
</dbReference>
<sequence length="403" mass="45184">NIEKIIKKGNVKGLLKALKYEKSYYVRGEAAKALGNIGGLKVVEPLITSLNDIDGINYNAIVALGRKGDSRAVEPLIALLDHSNDSVRSEAAKSLGRIGDLRALEPLLAALERMVKDYQRCFESKDYRKKDYDGEYIFQTIYSLDKIMYTQAVEPLIKYLKYFRFIKNESKICQIIAEFLGEIGDPKAVEPLLASLYHPSENTRKAIIRALKNLGRAPSQFEILVASTIDFDRNFRIEAIKSLGQMKDSRAVEPLLASLNDPFKEVHNTVITVLKTFGITLSQLEILIASLHDANKNIRLEVIKSLGQEGDPRAVESIIPFLADNDKNFRIEAIKSLGQMKDSRAVEPLLASLKDPSEDVCREGIYALGKIRDPRAVEPLITLLPNFMDEIINFSYNNKSAPR</sequence>
<evidence type="ECO:0000313" key="1">
    <source>
        <dbReference type="EMBL" id="KKK89777.1"/>
    </source>
</evidence>
<comment type="caution">
    <text evidence="1">The sequence shown here is derived from an EMBL/GenBank/DDBJ whole genome shotgun (WGS) entry which is preliminary data.</text>
</comment>
<evidence type="ECO:0008006" key="2">
    <source>
        <dbReference type="Google" id="ProtNLM"/>
    </source>
</evidence>
<dbReference type="InterPro" id="IPR004155">
    <property type="entry name" value="PBS_lyase_HEAT"/>
</dbReference>
<dbReference type="InterPro" id="IPR011989">
    <property type="entry name" value="ARM-like"/>
</dbReference>
<reference evidence="1" key="1">
    <citation type="journal article" date="2015" name="Nature">
        <title>Complex archaea that bridge the gap between prokaryotes and eukaryotes.</title>
        <authorList>
            <person name="Spang A."/>
            <person name="Saw J.H."/>
            <person name="Jorgensen S.L."/>
            <person name="Zaremba-Niedzwiedzka K."/>
            <person name="Martijn J."/>
            <person name="Lind A.E."/>
            <person name="van Eijk R."/>
            <person name="Schleper C."/>
            <person name="Guy L."/>
            <person name="Ettema T.J."/>
        </authorList>
    </citation>
    <scope>NUCLEOTIDE SEQUENCE</scope>
</reference>
<gene>
    <name evidence="1" type="ORF">LCGC14_2729700</name>
</gene>
<accession>A0A0F8Z7M5</accession>
<dbReference type="Pfam" id="PF03130">
    <property type="entry name" value="HEAT_PBS"/>
    <property type="match status" value="2"/>
</dbReference>
<dbReference type="EMBL" id="LAZR01049383">
    <property type="protein sequence ID" value="KKK89777.1"/>
    <property type="molecule type" value="Genomic_DNA"/>
</dbReference>
<organism evidence="1">
    <name type="scientific">marine sediment metagenome</name>
    <dbReference type="NCBI Taxonomy" id="412755"/>
    <lineage>
        <taxon>unclassified sequences</taxon>
        <taxon>metagenomes</taxon>
        <taxon>ecological metagenomes</taxon>
    </lineage>
</organism>